<feature type="compositionally biased region" description="Polar residues" evidence="1">
    <location>
        <begin position="314"/>
        <end position="324"/>
    </location>
</feature>
<feature type="region of interest" description="Disordered" evidence="1">
    <location>
        <begin position="1"/>
        <end position="30"/>
    </location>
</feature>
<dbReference type="GO" id="GO:0043161">
    <property type="term" value="P:proteasome-mediated ubiquitin-dependent protein catabolic process"/>
    <property type="evidence" value="ECO:0007669"/>
    <property type="project" value="TreeGrafter"/>
</dbReference>
<feature type="region of interest" description="Disordered" evidence="1">
    <location>
        <begin position="516"/>
        <end position="553"/>
    </location>
</feature>
<protein>
    <submittedName>
        <fullName evidence="2">HECT-like ubiquitin-conjugating enzyme-binding-domain-containing protein</fullName>
    </submittedName>
</protein>
<feature type="region of interest" description="Disordered" evidence="1">
    <location>
        <begin position="361"/>
        <end position="385"/>
    </location>
</feature>
<feature type="compositionally biased region" description="Polar residues" evidence="1">
    <location>
        <begin position="544"/>
        <end position="553"/>
    </location>
</feature>
<name>A0AAD7BZB1_9AGAR</name>
<dbReference type="GO" id="GO:0005829">
    <property type="term" value="C:cytosol"/>
    <property type="evidence" value="ECO:0007669"/>
    <property type="project" value="TreeGrafter"/>
</dbReference>
<feature type="region of interest" description="Disordered" evidence="1">
    <location>
        <begin position="283"/>
        <end position="326"/>
    </location>
</feature>
<feature type="compositionally biased region" description="Polar residues" evidence="1">
    <location>
        <begin position="107"/>
        <end position="119"/>
    </location>
</feature>
<comment type="caution">
    <text evidence="2">The sequence shown here is derived from an EMBL/GenBank/DDBJ whole genome shotgun (WGS) entry which is preliminary data.</text>
</comment>
<keyword evidence="3" id="KW-1185">Reference proteome</keyword>
<dbReference type="GO" id="GO:0030332">
    <property type="term" value="F:cyclin binding"/>
    <property type="evidence" value="ECO:0007669"/>
    <property type="project" value="TreeGrafter"/>
</dbReference>
<feature type="region of interest" description="Disordered" evidence="1">
    <location>
        <begin position="96"/>
        <end position="123"/>
    </location>
</feature>
<proteinExistence type="predicted"/>
<dbReference type="PANTHER" id="PTHR31531:SF2">
    <property type="entry name" value="E3 UBIQUITIN-PROTEIN LIGASE E3D"/>
    <property type="match status" value="1"/>
</dbReference>
<dbReference type="GO" id="GO:0051865">
    <property type="term" value="P:protein autoubiquitination"/>
    <property type="evidence" value="ECO:0007669"/>
    <property type="project" value="TreeGrafter"/>
</dbReference>
<dbReference type="GO" id="GO:0005634">
    <property type="term" value="C:nucleus"/>
    <property type="evidence" value="ECO:0007669"/>
    <property type="project" value="TreeGrafter"/>
</dbReference>
<dbReference type="InterPro" id="IPR019193">
    <property type="entry name" value="UBQ-conj_enz_E2-bd_prot"/>
</dbReference>
<dbReference type="GO" id="GO:0000209">
    <property type="term" value="P:protein polyubiquitination"/>
    <property type="evidence" value="ECO:0007669"/>
    <property type="project" value="TreeGrafter"/>
</dbReference>
<dbReference type="Pfam" id="PF09814">
    <property type="entry name" value="HECT_2"/>
    <property type="match status" value="1"/>
</dbReference>
<sequence>MATLTRTSSKPQEQAVDPTLTSSVPSPFPRQLLHANAEPEIAIQVPELEAGPSRALPATESTSTAVLQELIPSIAYVEKTCLMTLNNLLSGPTQRWSPIVPDRRHSMPSTPMASTTPEMSSQSSSALQTLVSNLRTRDAPDAMVEIHGSSDAGLIHELRDRVHQMSSTLDPSDAHLAEAIVSLLSHFNRLSAIYSKDPNARVTPVEDLDYEPFYPPGDLFNTLKRQLSDLQTERLSSQQESIPPNTPPVVAVETTLLWSKIDEELELVVAKCKDRAERIEHPPQYEVADYQHESLPQYDHTSPRSSYELDSKSKQNGTQSQAATSDEKMRLDFEAVTMAIDRLYLVAPQLHNQRVELKSSKLAQMERAGRQGSSSVSRGKQKENDTRDLDNILELIGKASERRLVNQSVVLDGGMTTRLERARQRDLEKREAFVEHLADYSDAGRFHGQDAVLQPPRVKNPEAMLTLPEFIREAVPDEVRLQDPKALLSLPEFVREMPPPHVLNPPPASVSAIRKKPVRTRSMSAPSMSWLKSSSSRSQLRSEMANSNSAPTISESENFSVSYVAEHHENLQHILVFLTIKGIAPGAEIEAEVLPAGGDADSTGGDYLVVKSGSSASLPLCLPGRTTPGKQQIRVQGGHYEIKMSTLPTSGLSETVSAPLLDATQLSTANPTTFICSSCSLPLVQSSKVTAYKDLPSEHWEELVDAWMCHTDQKLNEHVMKHGKGGFWPEAGQALVGGSYILFEQGAMVKNSICPADSTKRGEEWRLVRCLCGAVVGRCQEHQASPGSTVFRMLKYAIRPISTSTESPKLPLSAFVVEDMTEFVEAHASYRFIILDEEDERPRILVWLFKPHMRIAYTTQTQYSMPRSASIQTAKVLFKLLGPSEATSDLKSILNNYPGFPQAEYLFYPMDICRRLAVLLKESNSTYPENLRTMTGLEVGWLRRA</sequence>
<dbReference type="EMBL" id="JARKIF010000007">
    <property type="protein sequence ID" value="KAJ7634734.1"/>
    <property type="molecule type" value="Genomic_DNA"/>
</dbReference>
<feature type="compositionally biased region" description="Polar residues" evidence="1">
    <location>
        <begin position="1"/>
        <end position="12"/>
    </location>
</feature>
<reference evidence="2" key="1">
    <citation type="submission" date="2023-03" db="EMBL/GenBank/DDBJ databases">
        <title>Massive genome expansion in bonnet fungi (Mycena s.s.) driven by repeated elements and novel gene families across ecological guilds.</title>
        <authorList>
            <consortium name="Lawrence Berkeley National Laboratory"/>
            <person name="Harder C.B."/>
            <person name="Miyauchi S."/>
            <person name="Viragh M."/>
            <person name="Kuo A."/>
            <person name="Thoen E."/>
            <person name="Andreopoulos B."/>
            <person name="Lu D."/>
            <person name="Skrede I."/>
            <person name="Drula E."/>
            <person name="Henrissat B."/>
            <person name="Morin E."/>
            <person name="Kohler A."/>
            <person name="Barry K."/>
            <person name="LaButti K."/>
            <person name="Morin E."/>
            <person name="Salamov A."/>
            <person name="Lipzen A."/>
            <person name="Mereny Z."/>
            <person name="Hegedus B."/>
            <person name="Baldrian P."/>
            <person name="Stursova M."/>
            <person name="Weitz H."/>
            <person name="Taylor A."/>
            <person name="Grigoriev I.V."/>
            <person name="Nagy L.G."/>
            <person name="Martin F."/>
            <person name="Kauserud H."/>
        </authorList>
    </citation>
    <scope>NUCLEOTIDE SEQUENCE</scope>
    <source>
        <strain evidence="2">9284</strain>
    </source>
</reference>
<evidence type="ECO:0000256" key="1">
    <source>
        <dbReference type="SAM" id="MobiDB-lite"/>
    </source>
</evidence>
<dbReference type="PANTHER" id="PTHR31531">
    <property type="entry name" value="E3 UBIQUITIN-PROTEIN LIGASE E3D FAMILY MEMBER"/>
    <property type="match status" value="1"/>
</dbReference>
<evidence type="ECO:0000313" key="2">
    <source>
        <dbReference type="EMBL" id="KAJ7634734.1"/>
    </source>
</evidence>
<dbReference type="Proteomes" id="UP001221142">
    <property type="component" value="Unassembled WGS sequence"/>
</dbReference>
<gene>
    <name evidence="2" type="ORF">FB45DRAFT_743946</name>
</gene>
<dbReference type="GO" id="GO:0061630">
    <property type="term" value="F:ubiquitin protein ligase activity"/>
    <property type="evidence" value="ECO:0007669"/>
    <property type="project" value="TreeGrafter"/>
</dbReference>
<dbReference type="GO" id="GO:0031624">
    <property type="term" value="F:ubiquitin conjugating enzyme binding"/>
    <property type="evidence" value="ECO:0007669"/>
    <property type="project" value="TreeGrafter"/>
</dbReference>
<feature type="compositionally biased region" description="Low complexity" evidence="1">
    <location>
        <begin position="522"/>
        <end position="542"/>
    </location>
</feature>
<dbReference type="AlphaFoldDB" id="A0AAD7BZB1"/>
<organism evidence="2 3">
    <name type="scientific">Roridomyces roridus</name>
    <dbReference type="NCBI Taxonomy" id="1738132"/>
    <lineage>
        <taxon>Eukaryota</taxon>
        <taxon>Fungi</taxon>
        <taxon>Dikarya</taxon>
        <taxon>Basidiomycota</taxon>
        <taxon>Agaricomycotina</taxon>
        <taxon>Agaricomycetes</taxon>
        <taxon>Agaricomycetidae</taxon>
        <taxon>Agaricales</taxon>
        <taxon>Marasmiineae</taxon>
        <taxon>Mycenaceae</taxon>
        <taxon>Roridomyces</taxon>
    </lineage>
</organism>
<accession>A0AAD7BZB1</accession>
<dbReference type="GO" id="GO:0006513">
    <property type="term" value="P:protein monoubiquitination"/>
    <property type="evidence" value="ECO:0007669"/>
    <property type="project" value="TreeGrafter"/>
</dbReference>
<dbReference type="GO" id="GO:0000151">
    <property type="term" value="C:ubiquitin ligase complex"/>
    <property type="evidence" value="ECO:0007669"/>
    <property type="project" value="TreeGrafter"/>
</dbReference>
<evidence type="ECO:0000313" key="3">
    <source>
        <dbReference type="Proteomes" id="UP001221142"/>
    </source>
</evidence>